<evidence type="ECO:0000313" key="9">
    <source>
        <dbReference type="Proteomes" id="UP001201262"/>
    </source>
</evidence>
<dbReference type="GO" id="GO:0016747">
    <property type="term" value="F:acyltransferase activity, transferring groups other than amino-acyl groups"/>
    <property type="evidence" value="ECO:0007669"/>
    <property type="project" value="InterPro"/>
</dbReference>
<dbReference type="GO" id="GO:0009254">
    <property type="term" value="P:peptidoglycan turnover"/>
    <property type="evidence" value="ECO:0007669"/>
    <property type="project" value="TreeGrafter"/>
</dbReference>
<dbReference type="InterPro" id="IPR016181">
    <property type="entry name" value="Acyl_CoA_acyltransferase"/>
</dbReference>
<feature type="domain" description="N-acetyltransferase" evidence="6">
    <location>
        <begin position="634"/>
        <end position="704"/>
    </location>
</feature>
<keyword evidence="5" id="KW-0326">Glycosidase</keyword>
<dbReference type="GO" id="GO:0005975">
    <property type="term" value="P:carbohydrate metabolic process"/>
    <property type="evidence" value="ECO:0007669"/>
    <property type="project" value="InterPro"/>
</dbReference>
<protein>
    <submittedName>
        <fullName evidence="8">Beta-N-acetylglucosaminidase</fullName>
    </submittedName>
</protein>
<dbReference type="Gene3D" id="3.20.20.300">
    <property type="entry name" value="Glycoside hydrolase, family 3, N-terminal domain"/>
    <property type="match status" value="1"/>
</dbReference>
<dbReference type="RefSeq" id="XP_046067046.1">
    <property type="nucleotide sequence ID" value="XM_046212143.1"/>
</dbReference>
<feature type="domain" description="Glycoside hydrolase family 3 N-terminal" evidence="7">
    <location>
        <begin position="15"/>
        <end position="341"/>
    </location>
</feature>
<evidence type="ECO:0000259" key="7">
    <source>
        <dbReference type="Pfam" id="PF00933"/>
    </source>
</evidence>
<dbReference type="Proteomes" id="UP001201262">
    <property type="component" value="Unassembled WGS sequence"/>
</dbReference>
<dbReference type="SUPFAM" id="SSF55729">
    <property type="entry name" value="Acyl-CoA N-acyltransferases (Nat)"/>
    <property type="match status" value="1"/>
</dbReference>
<dbReference type="GO" id="GO:0004553">
    <property type="term" value="F:hydrolase activity, hydrolyzing O-glycosyl compounds"/>
    <property type="evidence" value="ECO:0007669"/>
    <property type="project" value="InterPro"/>
</dbReference>
<evidence type="ECO:0000256" key="2">
    <source>
        <dbReference type="ARBA" id="ARBA00022801"/>
    </source>
</evidence>
<comment type="similarity">
    <text evidence="1">Belongs to the glycosyl hydrolase 3 family.</text>
</comment>
<accession>A0AAD4PVZ1</accession>
<sequence>MAPKDGAMPPVWDSLDRQMGQLFMMGFDGTTVDQQIRSLIEDYHVGSVLLNAKNLKSAEETTKLILELQTIARDAGHPVPLMIALDQENGGVNSLFDEIYIRQFPSAMGIAATGSRQLAREVASATAQELKAVGVNWIMGPVLDVLTNVRNQPLGVRTSGDDPQEVSQYGVEVMKGYQEAGLVTCGKHFPSYGNLEFIGSDSDVPVIKESLEQLSLSALVPFRNAISNGLDAMMVGGVAMSSAGVNVMHACLSEQVVDGLLRKDLKFGGVVVSECLEMEALTHNIGVGGGTVMAMKAGCDLILLCRSYPIQLEALNGLKLGVENGMISRSRIQQSLKRVLSMKSRCTTWDQAMNPGGINTLTVMQPSHTNLSTRAYDSSITLVRDTQNLLPLTHVIEPDEELLLLTPLVKPLPASAVSRSILDNMNTSPDPASWEKSASGSSGESVFREFGRSLARQRSGRVLHTSYTSTGVRPIHESLIDRVSAVVVVTADSNRNLYQHGFTKHVSMICKSQYSQTGERREKPVVVVAVSSPYDFATDPVVGTYICTYDFTETALQALVKVLYGDLSPTGTLPGTISRSQKLGHSRQHWLVESWNEERDAEALDALLDAVRDSGSHAELASVTSNTFLLRSDDVDEAHFVVRNSTTHALYGFCSTYFFRSTGTAAIGSIIVEPSRRKLSIGHSLHNRAIQTLLRRNGVRRFQLGSRLPSVYLGIPTANPVERKRLRQWFAQLGWNTALSRPVCSVLLRPLSTWVPPDGLATSLQNAEVDYDLVYGWEYADSIIDHIKTSSRQGVMEIYKLALNGAPHSGVIRAKRPEDGAVLGSVVIYNSQSVIAEYVPALKEANVVGGGVSSPVISPSVGEYATLMQGLLLLGIRQVRKSGADAVILDCVDGDGNFDSLSAMGFTVLQTFEEVTCDATTWKMMQSA</sequence>
<dbReference type="FunFam" id="3.20.20.300:FF:000008">
    <property type="entry name" value="Beta-N-acetylglucosaminidase, putative"/>
    <property type="match status" value="1"/>
</dbReference>
<dbReference type="InterPro" id="IPR036881">
    <property type="entry name" value="Glyco_hydro_3_C_sf"/>
</dbReference>
<name>A0AAD4PVZ1_9EURO</name>
<keyword evidence="4" id="KW-0119">Carbohydrate metabolism</keyword>
<dbReference type="PANTHER" id="PTHR30480:SF8">
    <property type="entry name" value="PUTATIVE (AFU_ORTHOLOGUE AFUA_8G04060)-RELATED"/>
    <property type="match status" value="1"/>
</dbReference>
<dbReference type="InterPro" id="IPR017853">
    <property type="entry name" value="GH"/>
</dbReference>
<keyword evidence="9" id="KW-1185">Reference proteome</keyword>
<dbReference type="GeneID" id="70242430"/>
<dbReference type="AlphaFoldDB" id="A0AAD4PVZ1"/>
<dbReference type="InterPro" id="IPR000182">
    <property type="entry name" value="GNAT_dom"/>
</dbReference>
<evidence type="ECO:0000256" key="3">
    <source>
        <dbReference type="ARBA" id="ARBA00023180"/>
    </source>
</evidence>
<keyword evidence="3" id="KW-0325">Glycoprotein</keyword>
<comment type="caution">
    <text evidence="8">The sequence shown here is derived from an EMBL/GenBank/DDBJ whole genome shotgun (WGS) entry which is preliminary data.</text>
</comment>
<dbReference type="InterPro" id="IPR036962">
    <property type="entry name" value="Glyco_hydro_3_N_sf"/>
</dbReference>
<dbReference type="InterPro" id="IPR001764">
    <property type="entry name" value="Glyco_hydro_3_N"/>
</dbReference>
<dbReference type="Pfam" id="PF00933">
    <property type="entry name" value="Glyco_hydro_3"/>
    <property type="match status" value="1"/>
</dbReference>
<evidence type="ECO:0000259" key="6">
    <source>
        <dbReference type="Pfam" id="PF00583"/>
    </source>
</evidence>
<dbReference type="EMBL" id="JAJTJA010000013">
    <property type="protein sequence ID" value="KAH8690850.1"/>
    <property type="molecule type" value="Genomic_DNA"/>
</dbReference>
<dbReference type="SUPFAM" id="SSF51445">
    <property type="entry name" value="(Trans)glycosidases"/>
    <property type="match status" value="1"/>
</dbReference>
<evidence type="ECO:0000256" key="5">
    <source>
        <dbReference type="ARBA" id="ARBA00023295"/>
    </source>
</evidence>
<dbReference type="InterPro" id="IPR050226">
    <property type="entry name" value="NagZ_Beta-hexosaminidase"/>
</dbReference>
<dbReference type="FunFam" id="3.40.50.1700:FF:000013">
    <property type="entry name" value="Glycoside hydrolase family 3 protein"/>
    <property type="match status" value="1"/>
</dbReference>
<proteinExistence type="inferred from homology"/>
<gene>
    <name evidence="8" type="ORF">BGW36DRAFT_306366</name>
</gene>
<keyword evidence="2" id="KW-0378">Hydrolase</keyword>
<dbReference type="PANTHER" id="PTHR30480">
    <property type="entry name" value="BETA-HEXOSAMINIDASE-RELATED"/>
    <property type="match status" value="1"/>
</dbReference>
<dbReference type="Gene3D" id="3.40.50.1700">
    <property type="entry name" value="Glycoside hydrolase family 3 C-terminal domain"/>
    <property type="match status" value="1"/>
</dbReference>
<dbReference type="Gene3D" id="3.40.630.30">
    <property type="match status" value="1"/>
</dbReference>
<organism evidence="8 9">
    <name type="scientific">Talaromyces proteolyticus</name>
    <dbReference type="NCBI Taxonomy" id="1131652"/>
    <lineage>
        <taxon>Eukaryota</taxon>
        <taxon>Fungi</taxon>
        <taxon>Dikarya</taxon>
        <taxon>Ascomycota</taxon>
        <taxon>Pezizomycotina</taxon>
        <taxon>Eurotiomycetes</taxon>
        <taxon>Eurotiomycetidae</taxon>
        <taxon>Eurotiales</taxon>
        <taxon>Trichocomaceae</taxon>
        <taxon>Talaromyces</taxon>
        <taxon>Talaromyces sect. Bacilispori</taxon>
    </lineage>
</organism>
<evidence type="ECO:0000256" key="4">
    <source>
        <dbReference type="ARBA" id="ARBA00023277"/>
    </source>
</evidence>
<reference evidence="8" key="1">
    <citation type="submission" date="2021-12" db="EMBL/GenBank/DDBJ databases">
        <title>Convergent genome expansion in fungi linked to evolution of root-endophyte symbiosis.</title>
        <authorList>
            <consortium name="DOE Joint Genome Institute"/>
            <person name="Ke Y.-H."/>
            <person name="Bonito G."/>
            <person name="Liao H.-L."/>
            <person name="Looney B."/>
            <person name="Rojas-Flechas A."/>
            <person name="Nash J."/>
            <person name="Hameed K."/>
            <person name="Schadt C."/>
            <person name="Martin F."/>
            <person name="Crous P.W."/>
            <person name="Miettinen O."/>
            <person name="Magnuson J.K."/>
            <person name="Labbe J."/>
            <person name="Jacobson D."/>
            <person name="Doktycz M.J."/>
            <person name="Veneault-Fourrey C."/>
            <person name="Kuo A."/>
            <person name="Mondo S."/>
            <person name="Calhoun S."/>
            <person name="Riley R."/>
            <person name="Ohm R."/>
            <person name="LaButti K."/>
            <person name="Andreopoulos B."/>
            <person name="Pangilinan J."/>
            <person name="Nolan M."/>
            <person name="Tritt A."/>
            <person name="Clum A."/>
            <person name="Lipzen A."/>
            <person name="Daum C."/>
            <person name="Barry K."/>
            <person name="Grigoriev I.V."/>
            <person name="Vilgalys R."/>
        </authorList>
    </citation>
    <scope>NUCLEOTIDE SEQUENCE</scope>
    <source>
        <strain evidence="8">PMI_201</strain>
    </source>
</reference>
<dbReference type="Pfam" id="PF00583">
    <property type="entry name" value="Acetyltransf_1"/>
    <property type="match status" value="1"/>
</dbReference>
<evidence type="ECO:0000256" key="1">
    <source>
        <dbReference type="ARBA" id="ARBA00005336"/>
    </source>
</evidence>
<evidence type="ECO:0000313" key="8">
    <source>
        <dbReference type="EMBL" id="KAH8690850.1"/>
    </source>
</evidence>